<dbReference type="InterPro" id="IPR047647">
    <property type="entry name" value="ISAs1_transpos"/>
</dbReference>
<gene>
    <name evidence="3" type="ORF">AWOD_II_1124</name>
</gene>
<dbReference type="KEGG" id="awd:AWOD_II_1124"/>
<dbReference type="Pfam" id="PF01609">
    <property type="entry name" value="DDE_Tnp_1"/>
    <property type="match status" value="1"/>
</dbReference>
<proteinExistence type="predicted"/>
<dbReference type="InterPro" id="IPR051698">
    <property type="entry name" value="Transposase_11-like"/>
</dbReference>
<dbReference type="GO" id="GO:0004803">
    <property type="term" value="F:transposase activity"/>
    <property type="evidence" value="ECO:0007669"/>
    <property type="project" value="InterPro"/>
</dbReference>
<name>A0A090I801_9GAMM</name>
<dbReference type="InterPro" id="IPR002559">
    <property type="entry name" value="Transposase_11"/>
</dbReference>
<evidence type="ECO:0000259" key="2">
    <source>
        <dbReference type="Pfam" id="PF13808"/>
    </source>
</evidence>
<sequence>MNKTNLFEQFLILSDPRQETKIAHNFFDILFLTLCSILCGSKGWKEIEAFGECNLEWLRNFREFENGVPSHDTIARTVSMVDPDEFSVCFAQWMKESIEHVDGRIKTIAIDGKSLRGTYDKERKTCLVHMVSAFAVEYGVVLGQVKTEEKSNEITAIPELLKLLDVKDAIVTIDAMGCQVKIAQQIVDQKGDYLLAVKGNQGRLNEAFNQHFNVVTLSKYDGPSYSTEEKAHGRTEKRMYFTCEPFDEFVDLAMEWPELKTLGIAVSHQMEGDDKAGEVSIRYYISSAELDAESFAHSARGHWGIESMHWSLDVSMREDECQILLGNGGQNFARFRHIELNLLKKNKGKDSVNLAQMKSLMNDEYREKLIFG</sequence>
<feature type="domain" description="H repeat-associated protein N-terminal" evidence="2">
    <location>
        <begin position="8"/>
        <end position="94"/>
    </location>
</feature>
<evidence type="ECO:0000313" key="4">
    <source>
        <dbReference type="Proteomes" id="UP000032427"/>
    </source>
</evidence>
<accession>A0A090I801</accession>
<organism evidence="3 4">
    <name type="scientific">Aliivibrio wodanis</name>
    <dbReference type="NCBI Taxonomy" id="80852"/>
    <lineage>
        <taxon>Bacteria</taxon>
        <taxon>Pseudomonadati</taxon>
        <taxon>Pseudomonadota</taxon>
        <taxon>Gammaproteobacteria</taxon>
        <taxon>Vibrionales</taxon>
        <taxon>Vibrionaceae</taxon>
        <taxon>Aliivibrio</taxon>
    </lineage>
</organism>
<dbReference type="NCBIfam" id="NF033564">
    <property type="entry name" value="transpos_ISAs1"/>
    <property type="match status" value="1"/>
</dbReference>
<protein>
    <submittedName>
        <fullName evidence="3">Transposase, ISAs1 family</fullName>
    </submittedName>
</protein>
<dbReference type="HOGENOM" id="CLU_046404_0_1_6"/>
<dbReference type="STRING" id="80852.AWOD_II_1124"/>
<reference evidence="4" key="1">
    <citation type="submission" date="2014-09" db="EMBL/GenBank/DDBJ databases">
        <authorList>
            <person name="Hjerde E."/>
        </authorList>
    </citation>
    <scope>NUCLEOTIDE SEQUENCE [LARGE SCALE GENOMIC DNA]</scope>
    <source>
        <strain evidence="4">06/09/139</strain>
    </source>
</reference>
<dbReference type="InterPro" id="IPR032806">
    <property type="entry name" value="YbfD_N"/>
</dbReference>
<dbReference type="PANTHER" id="PTHR30298">
    <property type="entry name" value="H REPEAT-ASSOCIATED PREDICTED TRANSPOSASE"/>
    <property type="match status" value="1"/>
</dbReference>
<dbReference type="EMBL" id="LN554847">
    <property type="protein sequence ID" value="CED57741.1"/>
    <property type="molecule type" value="Genomic_DNA"/>
</dbReference>
<evidence type="ECO:0000313" key="3">
    <source>
        <dbReference type="EMBL" id="CED57741.1"/>
    </source>
</evidence>
<dbReference type="Proteomes" id="UP000032427">
    <property type="component" value="Chromosome 2"/>
</dbReference>
<evidence type="ECO:0000259" key="1">
    <source>
        <dbReference type="Pfam" id="PF01609"/>
    </source>
</evidence>
<keyword evidence="4" id="KW-1185">Reference proteome</keyword>
<dbReference type="AlphaFoldDB" id="A0A090I801"/>
<dbReference type="PATRIC" id="fig|80852.17.peg.3927"/>
<feature type="domain" description="Transposase IS4-like" evidence="1">
    <location>
        <begin position="105"/>
        <end position="328"/>
    </location>
</feature>
<dbReference type="GeneID" id="28543378"/>
<dbReference type="GO" id="GO:0006313">
    <property type="term" value="P:DNA transposition"/>
    <property type="evidence" value="ECO:0007669"/>
    <property type="project" value="InterPro"/>
</dbReference>
<dbReference type="Pfam" id="PF13808">
    <property type="entry name" value="DDE_Tnp_1_assoc"/>
    <property type="match status" value="1"/>
</dbReference>
<dbReference type="PANTHER" id="PTHR30298:SF0">
    <property type="entry name" value="PROTEIN YBFL-RELATED"/>
    <property type="match status" value="1"/>
</dbReference>
<dbReference type="OrthoDB" id="8001376at2"/>
<dbReference type="GO" id="GO:0003677">
    <property type="term" value="F:DNA binding"/>
    <property type="evidence" value="ECO:0007669"/>
    <property type="project" value="InterPro"/>
</dbReference>